<evidence type="ECO:0008006" key="4">
    <source>
        <dbReference type="Google" id="ProtNLM"/>
    </source>
</evidence>
<protein>
    <recommendedName>
        <fullName evidence="4">Integral membrane protein</fullName>
    </recommendedName>
</protein>
<evidence type="ECO:0000313" key="3">
    <source>
        <dbReference type="Proteomes" id="UP000649259"/>
    </source>
</evidence>
<keyword evidence="1" id="KW-1133">Transmembrane helix</keyword>
<proteinExistence type="predicted"/>
<organism evidence="2 3">
    <name type="scientific">Streptomyces asoensis</name>
    <dbReference type="NCBI Taxonomy" id="249586"/>
    <lineage>
        <taxon>Bacteria</taxon>
        <taxon>Bacillati</taxon>
        <taxon>Actinomycetota</taxon>
        <taxon>Actinomycetes</taxon>
        <taxon>Kitasatosporales</taxon>
        <taxon>Streptomycetaceae</taxon>
        <taxon>Streptomyces</taxon>
    </lineage>
</organism>
<dbReference type="RefSeq" id="WP_189923511.1">
    <property type="nucleotide sequence ID" value="NZ_BMSI01000008.1"/>
</dbReference>
<sequence>MAHAAPTTGGMRTTAVRTRAPDIFSARTHRIAQWTTAVVLGLVYGYWTAANNRSGGPVTGWNLLLGFVSAIVFAALYLGIHAMAPRMRRELHAVLWAAFAGCAFGFMYSQTDASVLRSIGMSLIVAGGFFVALFYRYYTHEDAAGHRIR</sequence>
<accession>A0ABQ3S288</accession>
<comment type="caution">
    <text evidence="2">The sequence shown here is derived from an EMBL/GenBank/DDBJ whole genome shotgun (WGS) entry which is preliminary data.</text>
</comment>
<keyword evidence="1" id="KW-0472">Membrane</keyword>
<feature type="transmembrane region" description="Helical" evidence="1">
    <location>
        <begin position="31"/>
        <end position="49"/>
    </location>
</feature>
<gene>
    <name evidence="2" type="ORF">Saso_38790</name>
</gene>
<keyword evidence="3" id="KW-1185">Reference proteome</keyword>
<feature type="transmembrane region" description="Helical" evidence="1">
    <location>
        <begin position="115"/>
        <end position="138"/>
    </location>
</feature>
<dbReference type="Proteomes" id="UP000649259">
    <property type="component" value="Unassembled WGS sequence"/>
</dbReference>
<evidence type="ECO:0000256" key="1">
    <source>
        <dbReference type="SAM" id="Phobius"/>
    </source>
</evidence>
<dbReference type="GeneID" id="91471745"/>
<feature type="transmembrane region" description="Helical" evidence="1">
    <location>
        <begin position="61"/>
        <end position="79"/>
    </location>
</feature>
<keyword evidence="1" id="KW-0812">Transmembrane</keyword>
<reference evidence="3" key="1">
    <citation type="submission" date="2023-07" db="EMBL/GenBank/DDBJ databases">
        <title>Whole genome shotgun sequence of Streptomyces cacaoi subsp. asoensis NBRC 13813.</title>
        <authorList>
            <person name="Komaki H."/>
            <person name="Tamura T."/>
        </authorList>
    </citation>
    <scope>NUCLEOTIDE SEQUENCE [LARGE SCALE GENOMIC DNA]</scope>
    <source>
        <strain evidence="3">NBRC 13813</strain>
    </source>
</reference>
<name>A0ABQ3S288_9ACTN</name>
<evidence type="ECO:0000313" key="2">
    <source>
        <dbReference type="EMBL" id="GHI62229.1"/>
    </source>
</evidence>
<feature type="transmembrane region" description="Helical" evidence="1">
    <location>
        <begin position="91"/>
        <end position="109"/>
    </location>
</feature>
<dbReference type="EMBL" id="BNEB01000003">
    <property type="protein sequence ID" value="GHI62229.1"/>
    <property type="molecule type" value="Genomic_DNA"/>
</dbReference>